<dbReference type="InterPro" id="IPR007421">
    <property type="entry name" value="Schlafen_AlbA_2_dom"/>
</dbReference>
<dbReference type="Proteomes" id="UP001257627">
    <property type="component" value="Unassembled WGS sequence"/>
</dbReference>
<dbReference type="GO" id="GO:0005524">
    <property type="term" value="F:ATP binding"/>
    <property type="evidence" value="ECO:0007669"/>
    <property type="project" value="UniProtKB-KW"/>
</dbReference>
<protein>
    <submittedName>
        <fullName evidence="3">ATP-binding protein</fullName>
    </submittedName>
</protein>
<keyword evidence="3" id="KW-0547">Nucleotide-binding</keyword>
<evidence type="ECO:0000259" key="2">
    <source>
        <dbReference type="Pfam" id="PF04326"/>
    </source>
</evidence>
<comment type="caution">
    <text evidence="3">The sequence shown here is derived from an EMBL/GenBank/DDBJ whole genome shotgun (WGS) entry which is preliminary data.</text>
</comment>
<evidence type="ECO:0000256" key="1">
    <source>
        <dbReference type="SAM" id="MobiDB-lite"/>
    </source>
</evidence>
<feature type="compositionally biased region" description="Low complexity" evidence="1">
    <location>
        <begin position="232"/>
        <end position="246"/>
    </location>
</feature>
<organism evidence="3 4">
    <name type="scientific">Streptomyces mirabilis</name>
    <dbReference type="NCBI Taxonomy" id="68239"/>
    <lineage>
        <taxon>Bacteria</taxon>
        <taxon>Bacillati</taxon>
        <taxon>Actinomycetota</taxon>
        <taxon>Actinomycetes</taxon>
        <taxon>Kitasatosporales</taxon>
        <taxon>Streptomycetaceae</taxon>
        <taxon>Streptomyces</taxon>
    </lineage>
</organism>
<dbReference type="Pfam" id="PF04326">
    <property type="entry name" value="SLFN_AlbA_2"/>
    <property type="match status" value="1"/>
</dbReference>
<evidence type="ECO:0000313" key="3">
    <source>
        <dbReference type="EMBL" id="MDU9001487.1"/>
    </source>
</evidence>
<feature type="region of interest" description="Disordered" evidence="1">
    <location>
        <begin position="232"/>
        <end position="270"/>
    </location>
</feature>
<dbReference type="Gene3D" id="3.30.950.30">
    <property type="entry name" value="Schlafen, AAA domain"/>
    <property type="match status" value="1"/>
</dbReference>
<keyword evidence="4" id="KW-1185">Reference proteome</keyword>
<reference evidence="3 4" key="1">
    <citation type="submission" date="2023-02" db="EMBL/GenBank/DDBJ databases">
        <authorList>
            <person name="Maleckis M."/>
        </authorList>
    </citation>
    <scope>NUCLEOTIDE SEQUENCE [LARGE SCALE GENOMIC DNA]</scope>
    <source>
        <strain evidence="3 4">P8-A2</strain>
        <plasmid evidence="3">unnamed1</plasmid>
    </source>
</reference>
<evidence type="ECO:0000313" key="4">
    <source>
        <dbReference type="Proteomes" id="UP001257627"/>
    </source>
</evidence>
<proteinExistence type="predicted"/>
<dbReference type="InterPro" id="IPR038461">
    <property type="entry name" value="Schlafen_AlbA_2_dom_sf"/>
</dbReference>
<feature type="compositionally biased region" description="Basic and acidic residues" evidence="1">
    <location>
        <begin position="261"/>
        <end position="270"/>
    </location>
</feature>
<geneLocation type="plasmid" evidence="3">
    <name>unnamed1</name>
</geneLocation>
<name>A0ABU3V5N9_9ACTN</name>
<gene>
    <name evidence="3" type="ORF">PU648_56585</name>
</gene>
<feature type="domain" description="Schlafen AlbA-2" evidence="2">
    <location>
        <begin position="29"/>
        <end position="126"/>
    </location>
</feature>
<accession>A0ABU3V5N9</accession>
<dbReference type="EMBL" id="JARAKF010000003">
    <property type="protein sequence ID" value="MDU9001487.1"/>
    <property type="molecule type" value="Genomic_DNA"/>
</dbReference>
<sequence length="270" mass="29074">MVTPLFAASMADLTIERIRALAARPDQVESQTLEFKREYSSSLLKSIAAMANTYGGMILVGVNDRAADGEDRVVGVDAQSVLDQIVSGCYEKFDPPWEPKFIPVPLDDGSGRSVIVIKVDPNAAPRPLLMDMKAPIRLSGRNASADRDRLLALAREDRLAEAVPMGQHVMSPQIPQGKDGSPTADFIFRTGINVPIGEAAAWRPLSERTLATLTKALNDSPFRAPCWASATARSTASITSGEPGSTGHTGPGSPGTPVARNRRDSRWRPW</sequence>
<keyword evidence="3" id="KW-0067">ATP-binding</keyword>
<keyword evidence="3" id="KW-0614">Plasmid</keyword>
<dbReference type="RefSeq" id="WP_266944472.1">
    <property type="nucleotide sequence ID" value="NZ_JAPEMK010000002.1"/>
</dbReference>